<feature type="region of interest" description="Disordered" evidence="1">
    <location>
        <begin position="83"/>
        <end position="173"/>
    </location>
</feature>
<dbReference type="EMBL" id="AY228478">
    <property type="protein sequence ID" value="AAO43115.1"/>
    <property type="molecule type" value="Genomic_DNA"/>
</dbReference>
<protein>
    <submittedName>
        <fullName evidence="2">Uncharacterized protein</fullName>
    </submittedName>
</protein>
<evidence type="ECO:0000256" key="1">
    <source>
        <dbReference type="SAM" id="MobiDB-lite"/>
    </source>
</evidence>
<name>Q7WTY4_MYCSM</name>
<proteinExistence type="predicted"/>
<accession>Q7WTY4</accession>
<sequence>MEPARGGSCRERAEHVFGRFAPEIVQDRVERTCGVQFGDTVSEIVVAEPDHGLRPGRPQPLQPLGVAAHRDHRFRAEHRSGQLHGCRSGHAGAAEHQDVVTGLDRRGVRQRDPRRRARVGQGGRGHGVDAFGDLDGPPGIDQGALGHQPVRSDAHGVHPPAVRQPRHAVEPGDDGKLDLLGGVVFSRGDPLGEVGERAGLDLGDLGAFARLRVGQVGVHGRLAPGSHDGGFHGIPPWFLRIWFLWKR</sequence>
<organism evidence="2">
    <name type="scientific">Mycolicibacterium smegmatis</name>
    <name type="common">Mycobacterium smegmatis</name>
    <dbReference type="NCBI Taxonomy" id="1772"/>
    <lineage>
        <taxon>Bacteria</taxon>
        <taxon>Bacillati</taxon>
        <taxon>Actinomycetota</taxon>
        <taxon>Actinomycetes</taxon>
        <taxon>Mycobacteriales</taxon>
        <taxon>Mycobacteriaceae</taxon>
        <taxon>Mycolicibacterium</taxon>
    </lineage>
</organism>
<reference evidence="2" key="1">
    <citation type="journal article" date="2003" name="J. Bacteriol.">
        <title>Identification of a regulated alkaline phosphatase, a cell surface-associated lipoprotein, in Mycobacterium smegmatis.</title>
        <authorList>
            <person name="Kriakov J.I."/>
            <person name="Lee S.H."/>
            <person name="Jacobs W.R. Jr."/>
        </authorList>
    </citation>
    <scope>NUCLEOTIDE SEQUENCE</scope>
</reference>
<feature type="compositionally biased region" description="Basic and acidic residues" evidence="1">
    <location>
        <begin position="93"/>
        <end position="111"/>
    </location>
</feature>
<dbReference type="AlphaFoldDB" id="Q7WTY4"/>
<evidence type="ECO:0000313" key="2">
    <source>
        <dbReference type="EMBL" id="AAO43115.1"/>
    </source>
</evidence>